<dbReference type="SMART" id="SM00320">
    <property type="entry name" value="WD40"/>
    <property type="match status" value="5"/>
</dbReference>
<dbReference type="SUPFAM" id="SSF50978">
    <property type="entry name" value="WD40 repeat-like"/>
    <property type="match status" value="1"/>
</dbReference>
<evidence type="ECO:0000256" key="1">
    <source>
        <dbReference type="ARBA" id="ARBA00004430"/>
    </source>
</evidence>
<evidence type="ECO:0000256" key="10">
    <source>
        <dbReference type="ARBA" id="ARBA00023273"/>
    </source>
</evidence>
<keyword evidence="7" id="KW-0243">Dynein</keyword>
<dbReference type="AlphaFoldDB" id="A0A8S1DJY2"/>
<name>A0A8S1DJY2_9INSE</name>
<dbReference type="GO" id="GO:0045503">
    <property type="term" value="F:dynein light chain binding"/>
    <property type="evidence" value="ECO:0007669"/>
    <property type="project" value="TreeGrafter"/>
</dbReference>
<dbReference type="Proteomes" id="UP000494165">
    <property type="component" value="Unassembled WGS sequence"/>
</dbReference>
<evidence type="ECO:0000256" key="6">
    <source>
        <dbReference type="ARBA" id="ARBA00022737"/>
    </source>
</evidence>
<dbReference type="Gene3D" id="2.130.10.10">
    <property type="entry name" value="YVTN repeat-like/Quinoprotein amine dehydrogenase"/>
    <property type="match status" value="2"/>
</dbReference>
<feature type="compositionally biased region" description="Basic and acidic residues" evidence="11">
    <location>
        <begin position="22"/>
        <end position="35"/>
    </location>
</feature>
<keyword evidence="8" id="KW-0505">Motor protein</keyword>
<feature type="region of interest" description="Disordered" evidence="11">
    <location>
        <begin position="109"/>
        <end position="173"/>
    </location>
</feature>
<comment type="similarity">
    <text evidence="2">Belongs to the dynein intermediate chain family.</text>
</comment>
<proteinExistence type="inferred from homology"/>
<dbReference type="GO" id="GO:0036157">
    <property type="term" value="C:outer dynein arm"/>
    <property type="evidence" value="ECO:0007669"/>
    <property type="project" value="TreeGrafter"/>
</dbReference>
<dbReference type="GO" id="GO:0005874">
    <property type="term" value="C:microtubule"/>
    <property type="evidence" value="ECO:0007669"/>
    <property type="project" value="UniProtKB-KW"/>
</dbReference>
<evidence type="ECO:0000313" key="12">
    <source>
        <dbReference type="EMBL" id="CAB3381333.1"/>
    </source>
</evidence>
<sequence length="720" mass="80519">MAKSGKSLKSTGSSRLLLLKGAQEKGENLDSERNDNLMANDYDAPLKLTELELREEIVRTLTTFDPNAPKYPVEFCFKTQGFVPKESYNHFLVHLNVASTCLHRDSEAAQEQLARMQDPGSPESALGAKSKAPKIGTSTSEEKVEEEEDVEAEGGASAEEPGSEKPDEAAAEAEITPDPVVVAPAPTPVPVSVLPHKKLTNQFNFCERGSLTVNNPSREIFTQTNPPPRVTFSANVTQWGIYDAYMEEHAEQQEKEKEKKEKEKATLAPQKKEETKKVEVVQVKNASCAPEGAAKILERMTNQNTYDEIIQDFKYWEDPSDEFKDEEGTLLPLWKFSCDRAQNYTVTSICWNENCPDMFIAGYGSFDFKRRKAGLMCVYTLKNPSYPEHLVFVESEVLAVDIHQSQSSMIVLGLLDGNIEVYDLTKSSEIPLHSSNSVNNKHTAAVWQVRWSKESNQSEMTIYSISADGQVLSWSLMQNEMIKMTLISLTFPTEPINSDGTLCPLIGCGSALAFHPTENNIFLVGTEEGRIYKCSTAYTSIFLSESEAHYMPVQQVDFNRYNPSVYASSSGDWRVKIWEDDRKEPLFEFDLGSPVEDVAWAPYSSTVLAAVTADGRIHVFDLNVNKYRPLCQQAVTQKKKCKLTKVSFNPKHLILVVGDSFGCISSMKLSPNLRKKQKPPKKGMVVDHDTLEKLKLDKLLSLVREPNKPIMVLDTESAAN</sequence>
<evidence type="ECO:0000256" key="9">
    <source>
        <dbReference type="ARBA" id="ARBA00023212"/>
    </source>
</evidence>
<dbReference type="OrthoDB" id="10261376at2759"/>
<keyword evidence="3" id="KW-0963">Cytoplasm</keyword>
<reference evidence="12 13" key="1">
    <citation type="submission" date="2020-04" db="EMBL/GenBank/DDBJ databases">
        <authorList>
            <person name="Alioto T."/>
            <person name="Alioto T."/>
            <person name="Gomez Garrido J."/>
        </authorList>
    </citation>
    <scope>NUCLEOTIDE SEQUENCE [LARGE SCALE GENOMIC DNA]</scope>
</reference>
<keyword evidence="5" id="KW-0493">Microtubule</keyword>
<feature type="compositionally biased region" description="Acidic residues" evidence="11">
    <location>
        <begin position="143"/>
        <end position="152"/>
    </location>
</feature>
<dbReference type="InterPro" id="IPR036322">
    <property type="entry name" value="WD40_repeat_dom_sf"/>
</dbReference>
<feature type="compositionally biased region" description="Low complexity" evidence="11">
    <location>
        <begin position="1"/>
        <end position="21"/>
    </location>
</feature>
<dbReference type="PANTHER" id="PTHR12442:SF11">
    <property type="entry name" value="DYNEIN AXONEMAL INTERMEDIATE CHAIN 1"/>
    <property type="match status" value="1"/>
</dbReference>
<evidence type="ECO:0000313" key="13">
    <source>
        <dbReference type="Proteomes" id="UP000494165"/>
    </source>
</evidence>
<organism evidence="12 13">
    <name type="scientific">Cloeon dipterum</name>
    <dbReference type="NCBI Taxonomy" id="197152"/>
    <lineage>
        <taxon>Eukaryota</taxon>
        <taxon>Metazoa</taxon>
        <taxon>Ecdysozoa</taxon>
        <taxon>Arthropoda</taxon>
        <taxon>Hexapoda</taxon>
        <taxon>Insecta</taxon>
        <taxon>Pterygota</taxon>
        <taxon>Palaeoptera</taxon>
        <taxon>Ephemeroptera</taxon>
        <taxon>Pisciforma</taxon>
        <taxon>Baetidae</taxon>
        <taxon>Cloeon</taxon>
    </lineage>
</organism>
<dbReference type="InterPro" id="IPR015943">
    <property type="entry name" value="WD40/YVTN_repeat-like_dom_sf"/>
</dbReference>
<gene>
    <name evidence="12" type="ORF">CLODIP_2_CD11115</name>
</gene>
<protein>
    <recommendedName>
        <fullName evidence="14">Dynein intermediate chain 1, axonemal</fullName>
    </recommendedName>
</protein>
<dbReference type="GO" id="GO:0045504">
    <property type="term" value="F:dynein heavy chain binding"/>
    <property type="evidence" value="ECO:0007669"/>
    <property type="project" value="TreeGrafter"/>
</dbReference>
<comment type="caution">
    <text evidence="12">The sequence shown here is derived from an EMBL/GenBank/DDBJ whole genome shotgun (WGS) entry which is preliminary data.</text>
</comment>
<evidence type="ECO:0000256" key="3">
    <source>
        <dbReference type="ARBA" id="ARBA00022490"/>
    </source>
</evidence>
<keyword evidence="10" id="KW-0966">Cell projection</keyword>
<evidence type="ECO:0000256" key="8">
    <source>
        <dbReference type="ARBA" id="ARBA00023175"/>
    </source>
</evidence>
<evidence type="ECO:0008006" key="14">
    <source>
        <dbReference type="Google" id="ProtNLM"/>
    </source>
</evidence>
<comment type="subcellular location">
    <subcellularLocation>
        <location evidence="1">Cytoplasm</location>
        <location evidence="1">Cytoskeleton</location>
        <location evidence="1">Cilium axoneme</location>
    </subcellularLocation>
</comment>
<evidence type="ECO:0000256" key="2">
    <source>
        <dbReference type="ARBA" id="ARBA00011059"/>
    </source>
</evidence>
<evidence type="ECO:0000256" key="4">
    <source>
        <dbReference type="ARBA" id="ARBA00022574"/>
    </source>
</evidence>
<feature type="region of interest" description="Disordered" evidence="11">
    <location>
        <begin position="250"/>
        <end position="271"/>
    </location>
</feature>
<feature type="region of interest" description="Disordered" evidence="11">
    <location>
        <begin position="1"/>
        <end position="37"/>
    </location>
</feature>
<dbReference type="InterPro" id="IPR050687">
    <property type="entry name" value="Dynein_IC"/>
</dbReference>
<dbReference type="InterPro" id="IPR001680">
    <property type="entry name" value="WD40_rpt"/>
</dbReference>
<keyword evidence="4" id="KW-0853">WD repeat</keyword>
<evidence type="ECO:0000256" key="5">
    <source>
        <dbReference type="ARBA" id="ARBA00022701"/>
    </source>
</evidence>
<dbReference type="GO" id="GO:0003341">
    <property type="term" value="P:cilium movement"/>
    <property type="evidence" value="ECO:0007669"/>
    <property type="project" value="TreeGrafter"/>
</dbReference>
<dbReference type="EMBL" id="CADEPI010000231">
    <property type="protein sequence ID" value="CAB3381333.1"/>
    <property type="molecule type" value="Genomic_DNA"/>
</dbReference>
<evidence type="ECO:0000256" key="7">
    <source>
        <dbReference type="ARBA" id="ARBA00023017"/>
    </source>
</evidence>
<dbReference type="PANTHER" id="PTHR12442">
    <property type="entry name" value="DYNEIN INTERMEDIATE CHAIN"/>
    <property type="match status" value="1"/>
</dbReference>
<keyword evidence="6" id="KW-0677">Repeat</keyword>
<dbReference type="GO" id="GO:0036158">
    <property type="term" value="P:outer dynein arm assembly"/>
    <property type="evidence" value="ECO:0007669"/>
    <property type="project" value="TreeGrafter"/>
</dbReference>
<keyword evidence="13" id="KW-1185">Reference proteome</keyword>
<keyword evidence="9" id="KW-0206">Cytoskeleton</keyword>
<evidence type="ECO:0000256" key="11">
    <source>
        <dbReference type="SAM" id="MobiDB-lite"/>
    </source>
</evidence>
<accession>A0A8S1DJY2</accession>